<accession>A0A4R0GJ76</accession>
<dbReference type="EMBL" id="SJJR01000006">
    <property type="protein sequence ID" value="TCB97584.1"/>
    <property type="molecule type" value="Genomic_DNA"/>
</dbReference>
<gene>
    <name evidence="3" type="ORF">E0H26_11740</name>
</gene>
<keyword evidence="4" id="KW-1185">Reference proteome</keyword>
<organism evidence="3 4">
    <name type="scientific">Micromonospora zingiberis</name>
    <dbReference type="NCBI Taxonomy" id="2053011"/>
    <lineage>
        <taxon>Bacteria</taxon>
        <taxon>Bacillati</taxon>
        <taxon>Actinomycetota</taxon>
        <taxon>Actinomycetes</taxon>
        <taxon>Micromonosporales</taxon>
        <taxon>Micromonosporaceae</taxon>
        <taxon>Micromonospora</taxon>
    </lineage>
</organism>
<feature type="region of interest" description="Disordered" evidence="1">
    <location>
        <begin position="145"/>
        <end position="195"/>
    </location>
</feature>
<evidence type="ECO:0000313" key="4">
    <source>
        <dbReference type="Proteomes" id="UP000292274"/>
    </source>
</evidence>
<dbReference type="OrthoDB" id="3622864at2"/>
<feature type="compositionally biased region" description="Low complexity" evidence="1">
    <location>
        <begin position="150"/>
        <end position="177"/>
    </location>
</feature>
<feature type="compositionally biased region" description="Basic residues" evidence="1">
    <location>
        <begin position="178"/>
        <end position="188"/>
    </location>
</feature>
<evidence type="ECO:0000313" key="3">
    <source>
        <dbReference type="EMBL" id="TCB97584.1"/>
    </source>
</evidence>
<dbReference type="RefSeq" id="WP_131303631.1">
    <property type="nucleotide sequence ID" value="NZ_SJJR01000006.1"/>
</dbReference>
<evidence type="ECO:0000256" key="1">
    <source>
        <dbReference type="SAM" id="MobiDB-lite"/>
    </source>
</evidence>
<feature type="domain" description="DUF7426" evidence="2">
    <location>
        <begin position="7"/>
        <end position="156"/>
    </location>
</feature>
<protein>
    <recommendedName>
        <fullName evidence="2">DUF7426 domain-containing protein</fullName>
    </recommendedName>
</protein>
<name>A0A4R0GJ76_9ACTN</name>
<dbReference type="Pfam" id="PF24201">
    <property type="entry name" value="DUF7426"/>
    <property type="match status" value="1"/>
</dbReference>
<comment type="caution">
    <text evidence="3">The sequence shown here is derived from an EMBL/GenBank/DDBJ whole genome shotgun (WGS) entry which is preliminary data.</text>
</comment>
<sequence>MAARLTKLSEHFSPGLILADVPGRDGVEREYTVPLASAELGLWCQTIANATMQIHRASTPEDIQQAVTLIEDLPEMDDRTSLERRVLGDAYTQMMTDGVSHQHIAYCAATAYAWILGGDEAAERYWTSGGVPGEAVGPAMNRADRRANQRAGSSPTTSTGGATTTPRPASGRTTNSRRGGRGRGRRGGRSSTTGT</sequence>
<dbReference type="AlphaFoldDB" id="A0A4R0GJ76"/>
<dbReference type="Proteomes" id="UP000292274">
    <property type="component" value="Unassembled WGS sequence"/>
</dbReference>
<dbReference type="InterPro" id="IPR055849">
    <property type="entry name" value="DUF7426"/>
</dbReference>
<proteinExistence type="predicted"/>
<reference evidence="3 4" key="1">
    <citation type="submission" date="2019-02" db="EMBL/GenBank/DDBJ databases">
        <title>Jishengella sp. nov., isolated from a root of Zingiber montanum.</title>
        <authorList>
            <person name="Kuncharoen N."/>
            <person name="Kudo T."/>
            <person name="Masahiro Y."/>
            <person name="Ohkuma M."/>
            <person name="Tanasupawat S."/>
        </authorList>
    </citation>
    <scope>NUCLEOTIDE SEQUENCE [LARGE SCALE GENOMIC DNA]</scope>
    <source>
        <strain evidence="3 4">PLAI 1-1</strain>
    </source>
</reference>
<evidence type="ECO:0000259" key="2">
    <source>
        <dbReference type="Pfam" id="PF24201"/>
    </source>
</evidence>